<dbReference type="EnsemblPlants" id="KEH41508">
    <property type="protein sequence ID" value="KEH41508"/>
    <property type="gene ID" value="MTR_1g051735"/>
</dbReference>
<accession>A0A072VJA4</accession>
<name>A0A072VJA4_MEDTR</name>
<keyword evidence="2" id="KW-0547">Nucleotide-binding</keyword>
<dbReference type="HOGENOM" id="CLU_184018_0_0_1"/>
<dbReference type="STRING" id="3880.A0A072VJA4"/>
<dbReference type="PANTHER" id="PTHR10492">
    <property type="match status" value="1"/>
</dbReference>
<organism evidence="2 4">
    <name type="scientific">Medicago truncatula</name>
    <name type="common">Barrel medic</name>
    <name type="synonym">Medicago tribuloides</name>
    <dbReference type="NCBI Taxonomy" id="3880"/>
    <lineage>
        <taxon>Eukaryota</taxon>
        <taxon>Viridiplantae</taxon>
        <taxon>Streptophyta</taxon>
        <taxon>Embryophyta</taxon>
        <taxon>Tracheophyta</taxon>
        <taxon>Spermatophyta</taxon>
        <taxon>Magnoliopsida</taxon>
        <taxon>eudicotyledons</taxon>
        <taxon>Gunneridae</taxon>
        <taxon>Pentapetalae</taxon>
        <taxon>rosids</taxon>
        <taxon>fabids</taxon>
        <taxon>Fabales</taxon>
        <taxon>Fabaceae</taxon>
        <taxon>Papilionoideae</taxon>
        <taxon>50 kb inversion clade</taxon>
        <taxon>NPAAA clade</taxon>
        <taxon>Hologalegina</taxon>
        <taxon>IRL clade</taxon>
        <taxon>Trifolieae</taxon>
        <taxon>Medicago</taxon>
    </lineage>
</organism>
<keyword evidence="2" id="KW-0378">Hydrolase</keyword>
<keyword evidence="4" id="KW-1185">Reference proteome</keyword>
<proteinExistence type="predicted"/>
<keyword evidence="2" id="KW-0347">Helicase</keyword>
<dbReference type="Proteomes" id="UP000002051">
    <property type="component" value="Unassembled WGS sequence"/>
</dbReference>
<evidence type="ECO:0000259" key="1">
    <source>
        <dbReference type="Pfam" id="PF21530"/>
    </source>
</evidence>
<dbReference type="Pfam" id="PF21530">
    <property type="entry name" value="Pif1_2B_dom"/>
    <property type="match status" value="1"/>
</dbReference>
<dbReference type="EMBL" id="CM001217">
    <property type="protein sequence ID" value="KEH41508.1"/>
    <property type="molecule type" value="Genomic_DNA"/>
</dbReference>
<evidence type="ECO:0000313" key="4">
    <source>
        <dbReference type="Proteomes" id="UP000002051"/>
    </source>
</evidence>
<dbReference type="AlphaFoldDB" id="A0A072VJA4"/>
<gene>
    <name evidence="2" type="ordered locus">MTR_1g051735</name>
</gene>
<dbReference type="InterPro" id="IPR049163">
    <property type="entry name" value="Pif1-like_2B_dom"/>
</dbReference>
<reference evidence="2 4" key="1">
    <citation type="journal article" date="2011" name="Nature">
        <title>The Medicago genome provides insight into the evolution of rhizobial symbioses.</title>
        <authorList>
            <person name="Young N.D."/>
            <person name="Debelle F."/>
            <person name="Oldroyd G.E."/>
            <person name="Geurts R."/>
            <person name="Cannon S.B."/>
            <person name="Udvardi M.K."/>
            <person name="Benedito V.A."/>
            <person name="Mayer K.F."/>
            <person name="Gouzy J."/>
            <person name="Schoof H."/>
            <person name="Van de Peer Y."/>
            <person name="Proost S."/>
            <person name="Cook D.R."/>
            <person name="Meyers B.C."/>
            <person name="Spannagl M."/>
            <person name="Cheung F."/>
            <person name="De Mita S."/>
            <person name="Krishnakumar V."/>
            <person name="Gundlach H."/>
            <person name="Zhou S."/>
            <person name="Mudge J."/>
            <person name="Bharti A.K."/>
            <person name="Murray J.D."/>
            <person name="Naoumkina M.A."/>
            <person name="Rosen B."/>
            <person name="Silverstein K.A."/>
            <person name="Tang H."/>
            <person name="Rombauts S."/>
            <person name="Zhao P.X."/>
            <person name="Zhou P."/>
            <person name="Barbe V."/>
            <person name="Bardou P."/>
            <person name="Bechner M."/>
            <person name="Bellec A."/>
            <person name="Berger A."/>
            <person name="Berges H."/>
            <person name="Bidwell S."/>
            <person name="Bisseling T."/>
            <person name="Choisne N."/>
            <person name="Couloux A."/>
            <person name="Denny R."/>
            <person name="Deshpande S."/>
            <person name="Dai X."/>
            <person name="Doyle J.J."/>
            <person name="Dudez A.M."/>
            <person name="Farmer A.D."/>
            <person name="Fouteau S."/>
            <person name="Franken C."/>
            <person name="Gibelin C."/>
            <person name="Gish J."/>
            <person name="Goldstein S."/>
            <person name="Gonzalez A.J."/>
            <person name="Green P.J."/>
            <person name="Hallab A."/>
            <person name="Hartog M."/>
            <person name="Hua A."/>
            <person name="Humphray S.J."/>
            <person name="Jeong D.H."/>
            <person name="Jing Y."/>
            <person name="Jocker A."/>
            <person name="Kenton S.M."/>
            <person name="Kim D.J."/>
            <person name="Klee K."/>
            <person name="Lai H."/>
            <person name="Lang C."/>
            <person name="Lin S."/>
            <person name="Macmil S.L."/>
            <person name="Magdelenat G."/>
            <person name="Matthews L."/>
            <person name="McCorrison J."/>
            <person name="Monaghan E.L."/>
            <person name="Mun J.H."/>
            <person name="Najar F.Z."/>
            <person name="Nicholson C."/>
            <person name="Noirot C."/>
            <person name="O'Bleness M."/>
            <person name="Paule C.R."/>
            <person name="Poulain J."/>
            <person name="Prion F."/>
            <person name="Qin B."/>
            <person name="Qu C."/>
            <person name="Retzel E.F."/>
            <person name="Riddle C."/>
            <person name="Sallet E."/>
            <person name="Samain S."/>
            <person name="Samson N."/>
            <person name="Sanders I."/>
            <person name="Saurat O."/>
            <person name="Scarpelli C."/>
            <person name="Schiex T."/>
            <person name="Segurens B."/>
            <person name="Severin A.J."/>
            <person name="Sherrier D.J."/>
            <person name="Shi R."/>
            <person name="Sims S."/>
            <person name="Singer S.R."/>
            <person name="Sinharoy S."/>
            <person name="Sterck L."/>
            <person name="Viollet A."/>
            <person name="Wang B.B."/>
            <person name="Wang K."/>
            <person name="Wang M."/>
            <person name="Wang X."/>
            <person name="Warfsmann J."/>
            <person name="Weissenbach J."/>
            <person name="White D.D."/>
            <person name="White J.D."/>
            <person name="Wiley G.B."/>
            <person name="Wincker P."/>
            <person name="Xing Y."/>
            <person name="Yang L."/>
            <person name="Yao Z."/>
            <person name="Ying F."/>
            <person name="Zhai J."/>
            <person name="Zhou L."/>
            <person name="Zuber A."/>
            <person name="Denarie J."/>
            <person name="Dixon R.A."/>
            <person name="May G.D."/>
            <person name="Schwartz D.C."/>
            <person name="Rogers J."/>
            <person name="Quetier F."/>
            <person name="Town C.D."/>
            <person name="Roe B.A."/>
        </authorList>
    </citation>
    <scope>NUCLEOTIDE SEQUENCE [LARGE SCALE GENOMIC DNA]</scope>
    <source>
        <strain evidence="2">A17</strain>
        <strain evidence="3 4">cv. Jemalong A17</strain>
    </source>
</reference>
<dbReference type="PANTHER" id="PTHR10492:SF101">
    <property type="entry name" value="ATP-DEPENDENT DNA HELICASE"/>
    <property type="match status" value="1"/>
</dbReference>
<evidence type="ECO:0000313" key="2">
    <source>
        <dbReference type="EMBL" id="KEH41508.1"/>
    </source>
</evidence>
<feature type="domain" description="DNA helicase Pif1-like 2B" evidence="1">
    <location>
        <begin position="9"/>
        <end position="52"/>
    </location>
</feature>
<keyword evidence="2" id="KW-0067">ATP-binding</keyword>
<sequence length="93" mass="10404">MATLSYQHEFLNSNVQGSIPPHILKVKQGAPLMLLRNIEPRYDLCKGTRLLCRGLFKNMLDVKILIGTNVGKRAFLPIIKLNTNASSGLPFVR</sequence>
<evidence type="ECO:0000313" key="3">
    <source>
        <dbReference type="EnsemblPlants" id="KEH41508"/>
    </source>
</evidence>
<reference evidence="3" key="3">
    <citation type="submission" date="2015-04" db="UniProtKB">
        <authorList>
            <consortium name="EnsemblPlants"/>
        </authorList>
    </citation>
    <scope>IDENTIFICATION</scope>
    <source>
        <strain evidence="3">cv. Jemalong A17</strain>
    </source>
</reference>
<reference evidence="2 4" key="2">
    <citation type="journal article" date="2014" name="BMC Genomics">
        <title>An improved genome release (version Mt4.0) for the model legume Medicago truncatula.</title>
        <authorList>
            <person name="Tang H."/>
            <person name="Krishnakumar V."/>
            <person name="Bidwell S."/>
            <person name="Rosen B."/>
            <person name="Chan A."/>
            <person name="Zhou S."/>
            <person name="Gentzbittel L."/>
            <person name="Childs K.L."/>
            <person name="Yandell M."/>
            <person name="Gundlach H."/>
            <person name="Mayer K.F."/>
            <person name="Schwartz D.C."/>
            <person name="Town C.D."/>
        </authorList>
    </citation>
    <scope>GENOME REANNOTATION</scope>
    <source>
        <strain evidence="2">A17</strain>
        <strain evidence="3 4">cv. Jemalong A17</strain>
    </source>
</reference>
<protein>
    <submittedName>
        <fullName evidence="2">PIF1-like helicase</fullName>
    </submittedName>
</protein>
<dbReference type="GO" id="GO:0004386">
    <property type="term" value="F:helicase activity"/>
    <property type="evidence" value="ECO:0007669"/>
    <property type="project" value="UniProtKB-KW"/>
</dbReference>